<dbReference type="GO" id="GO:0016787">
    <property type="term" value="F:hydrolase activity"/>
    <property type="evidence" value="ECO:0007669"/>
    <property type="project" value="UniProtKB-KW"/>
</dbReference>
<evidence type="ECO:0000256" key="1">
    <source>
        <dbReference type="SAM" id="MobiDB-lite"/>
    </source>
</evidence>
<accession>A0AAF0FBI0</accession>
<gene>
    <name evidence="3" type="ORF">MPSI1_000555</name>
</gene>
<reference evidence="3" key="1">
    <citation type="submission" date="2023-02" db="EMBL/GenBank/DDBJ databases">
        <title>Mating type loci evolution in Malassezia.</title>
        <authorList>
            <person name="Coelho M.A."/>
        </authorList>
    </citation>
    <scope>NUCLEOTIDE SEQUENCE</scope>
    <source>
        <strain evidence="3">CBS 14136</strain>
    </source>
</reference>
<dbReference type="Pfam" id="PF00650">
    <property type="entry name" value="CRAL_TRIO"/>
    <property type="match status" value="1"/>
</dbReference>
<dbReference type="InterPro" id="IPR036273">
    <property type="entry name" value="CRAL/TRIO_N_dom_sf"/>
</dbReference>
<feature type="domain" description="CRAL-TRIO" evidence="2">
    <location>
        <begin position="128"/>
        <end position="276"/>
    </location>
</feature>
<dbReference type="SUPFAM" id="SSF46938">
    <property type="entry name" value="CRAL/TRIO N-terminal domain"/>
    <property type="match status" value="1"/>
</dbReference>
<dbReference type="EMBL" id="CP118375">
    <property type="protein sequence ID" value="WFD41918.1"/>
    <property type="molecule type" value="Genomic_DNA"/>
</dbReference>
<evidence type="ECO:0000313" key="3">
    <source>
        <dbReference type="EMBL" id="WFD41918.1"/>
    </source>
</evidence>
<dbReference type="GO" id="GO:0008526">
    <property type="term" value="F:phosphatidylinositol transfer activity"/>
    <property type="evidence" value="ECO:0007669"/>
    <property type="project" value="TreeGrafter"/>
</dbReference>
<dbReference type="SUPFAM" id="SSF52087">
    <property type="entry name" value="CRAL/TRIO domain"/>
    <property type="match status" value="1"/>
</dbReference>
<feature type="compositionally biased region" description="Basic and acidic residues" evidence="1">
    <location>
        <begin position="7"/>
        <end position="16"/>
    </location>
</feature>
<organism evidence="3 4">
    <name type="scientific">Malassezia psittaci</name>
    <dbReference type="NCBI Taxonomy" id="1821823"/>
    <lineage>
        <taxon>Eukaryota</taxon>
        <taxon>Fungi</taxon>
        <taxon>Dikarya</taxon>
        <taxon>Basidiomycota</taxon>
        <taxon>Ustilaginomycotina</taxon>
        <taxon>Malasseziomycetes</taxon>
        <taxon>Malasseziales</taxon>
        <taxon>Malasseziaceae</taxon>
        <taxon>Malassezia</taxon>
    </lineage>
</organism>
<dbReference type="SMART" id="SM00516">
    <property type="entry name" value="SEC14"/>
    <property type="match status" value="1"/>
</dbReference>
<dbReference type="Proteomes" id="UP001214628">
    <property type="component" value="Chromosome 1"/>
</dbReference>
<sequence>MSFLFRGQKDKADKASRAGQNAGPRTNQPILTLSHELDSTTSRPRKPVNDEQMQELREFVTEHRQSHPCDPAYAPFEEAWLKDIDLYKRYLRATNNDIKSSKRRIIETLEWRRDFRPEIIPPDEVAPEATSGKHVLCGFDLEGRPILYLRPGRENTKTSPRQIRYMVWSLERGINLMPPGQETLTIIVDFHGASMSTMPSLSTARHVAHILQNHYVERLGRAFVCHMPKFISAFFSALSPFLDPVTKDKIRFNETNMTQYIPPEQLDDHFPGGTYPFEYDFSVYWPALIKVCGIQPDGSRKVLQP</sequence>
<name>A0AAF0FBI0_9BASI</name>
<keyword evidence="4" id="KW-1185">Reference proteome</keyword>
<protein>
    <submittedName>
        <fullName evidence="3">4-nitrophenylphosphatase</fullName>
        <ecNumber evidence="3">3.1.3.41</ecNumber>
    </submittedName>
</protein>
<dbReference type="CDD" id="cd00170">
    <property type="entry name" value="SEC14"/>
    <property type="match status" value="1"/>
</dbReference>
<dbReference type="AlphaFoldDB" id="A0AAF0FBI0"/>
<evidence type="ECO:0000259" key="2">
    <source>
        <dbReference type="SMART" id="SM00516"/>
    </source>
</evidence>
<keyword evidence="3" id="KW-0378">Hydrolase</keyword>
<dbReference type="PANTHER" id="PTHR45824:SF29">
    <property type="entry name" value="GH16843P"/>
    <property type="match status" value="1"/>
</dbReference>
<feature type="region of interest" description="Disordered" evidence="1">
    <location>
        <begin position="1"/>
        <end position="50"/>
    </location>
</feature>
<proteinExistence type="predicted"/>
<dbReference type="EC" id="3.1.3.41" evidence="3"/>
<dbReference type="Gene3D" id="3.40.525.10">
    <property type="entry name" value="CRAL-TRIO lipid binding domain"/>
    <property type="match status" value="1"/>
</dbReference>
<dbReference type="InterPro" id="IPR036865">
    <property type="entry name" value="CRAL-TRIO_dom_sf"/>
</dbReference>
<evidence type="ECO:0000313" key="4">
    <source>
        <dbReference type="Proteomes" id="UP001214628"/>
    </source>
</evidence>
<dbReference type="InterPro" id="IPR052578">
    <property type="entry name" value="PI_Transfer_CRAL-TRIO"/>
</dbReference>
<dbReference type="PANTHER" id="PTHR45824">
    <property type="entry name" value="GH16843P"/>
    <property type="match status" value="1"/>
</dbReference>
<dbReference type="InterPro" id="IPR001251">
    <property type="entry name" value="CRAL-TRIO_dom"/>
</dbReference>